<name>A0AA38MFD6_9CUCU</name>
<proteinExistence type="inferred from homology"/>
<dbReference type="GO" id="GO:0006270">
    <property type="term" value="P:DNA replication initiation"/>
    <property type="evidence" value="ECO:0007669"/>
    <property type="project" value="TreeGrafter"/>
</dbReference>
<feature type="domain" description="Origin recognition complex subunit 3 winged helix C-terminal" evidence="11">
    <location>
        <begin position="575"/>
        <end position="685"/>
    </location>
</feature>
<dbReference type="EMBL" id="JALNTZ010000004">
    <property type="protein sequence ID" value="KAJ3654308.1"/>
    <property type="molecule type" value="Genomic_DNA"/>
</dbReference>
<comment type="subcellular location">
    <subcellularLocation>
        <location evidence="1">Nucleus</location>
    </subcellularLocation>
</comment>
<dbReference type="InterPro" id="IPR045667">
    <property type="entry name" value="ORC3_N"/>
</dbReference>
<comment type="caution">
    <text evidence="13">The sequence shown here is derived from an EMBL/GenBank/DDBJ whole genome shotgun (WGS) entry which is preliminary data.</text>
</comment>
<keyword evidence="6" id="KW-0238">DNA-binding</keyword>
<accession>A0AA38MFD6</accession>
<feature type="domain" description="Origin recognition complex subunit 3 N-terminal" evidence="10">
    <location>
        <begin position="3"/>
        <end position="322"/>
    </location>
</feature>
<evidence type="ECO:0000256" key="9">
    <source>
        <dbReference type="ARBA" id="ARBA00045241"/>
    </source>
</evidence>
<dbReference type="InterPro" id="IPR040855">
    <property type="entry name" value="ORC_WH_C"/>
</dbReference>
<evidence type="ECO:0000256" key="8">
    <source>
        <dbReference type="ARBA" id="ARBA00026084"/>
    </source>
</evidence>
<gene>
    <name evidence="13" type="ORF">Zmor_013504</name>
</gene>
<evidence type="ECO:0000256" key="4">
    <source>
        <dbReference type="ARBA" id="ARBA00022553"/>
    </source>
</evidence>
<evidence type="ECO:0000256" key="6">
    <source>
        <dbReference type="ARBA" id="ARBA00023125"/>
    </source>
</evidence>
<dbReference type="PANTHER" id="PTHR12748:SF0">
    <property type="entry name" value="ORIGIN RECOGNITION COMPLEX SUBUNIT 3"/>
    <property type="match status" value="1"/>
</dbReference>
<dbReference type="InterPro" id="IPR020795">
    <property type="entry name" value="ORC3"/>
</dbReference>
<dbReference type="AlphaFoldDB" id="A0AA38MFD6"/>
<organism evidence="13 14">
    <name type="scientific">Zophobas morio</name>
    <dbReference type="NCBI Taxonomy" id="2755281"/>
    <lineage>
        <taxon>Eukaryota</taxon>
        <taxon>Metazoa</taxon>
        <taxon>Ecdysozoa</taxon>
        <taxon>Arthropoda</taxon>
        <taxon>Hexapoda</taxon>
        <taxon>Insecta</taxon>
        <taxon>Pterygota</taxon>
        <taxon>Neoptera</taxon>
        <taxon>Endopterygota</taxon>
        <taxon>Coleoptera</taxon>
        <taxon>Polyphaga</taxon>
        <taxon>Cucujiformia</taxon>
        <taxon>Tenebrionidae</taxon>
        <taxon>Zophobas</taxon>
    </lineage>
</organism>
<dbReference type="CDD" id="cd20704">
    <property type="entry name" value="Orc3"/>
    <property type="match status" value="2"/>
</dbReference>
<evidence type="ECO:0000259" key="10">
    <source>
        <dbReference type="Pfam" id="PF07034"/>
    </source>
</evidence>
<dbReference type="Proteomes" id="UP001168821">
    <property type="component" value="Unassembled WGS sequence"/>
</dbReference>
<evidence type="ECO:0000256" key="5">
    <source>
        <dbReference type="ARBA" id="ARBA00022705"/>
    </source>
</evidence>
<keyword evidence="4" id="KW-0597">Phosphoprotein</keyword>
<dbReference type="InterPro" id="IPR045663">
    <property type="entry name" value="ORC3_ins"/>
</dbReference>
<reference evidence="13" key="1">
    <citation type="journal article" date="2023" name="G3 (Bethesda)">
        <title>Whole genome assemblies of Zophobas morio and Tenebrio molitor.</title>
        <authorList>
            <person name="Kaur S."/>
            <person name="Stinson S.A."/>
            <person name="diCenzo G.C."/>
        </authorList>
    </citation>
    <scope>NUCLEOTIDE SEQUENCE</scope>
    <source>
        <strain evidence="13">QUZm001</strain>
    </source>
</reference>
<evidence type="ECO:0000313" key="14">
    <source>
        <dbReference type="Proteomes" id="UP001168821"/>
    </source>
</evidence>
<comment type="function">
    <text evidence="9">Component of the origin recognition complex (ORC) that binds origins of replication. DNA-binding is ATP-dependent. The specific DNA sequences that define origins of replication have not been identified yet. ORC is required to assemble the pre-replication complex necessary to initiate DNA replication. Binds histone H3 and H4 trimethylation marks H3K9me3, H3K27me3 and H4K20me3.</text>
</comment>
<evidence type="ECO:0000256" key="7">
    <source>
        <dbReference type="ARBA" id="ARBA00023242"/>
    </source>
</evidence>
<comment type="similarity">
    <text evidence="2">Belongs to the ORC3 family.</text>
</comment>
<keyword evidence="5" id="KW-0235">DNA replication</keyword>
<dbReference type="GO" id="GO:0005656">
    <property type="term" value="C:nuclear pre-replicative complex"/>
    <property type="evidence" value="ECO:0007669"/>
    <property type="project" value="TreeGrafter"/>
</dbReference>
<dbReference type="Pfam" id="PF18137">
    <property type="entry name" value="WHD_ORC"/>
    <property type="match status" value="1"/>
</dbReference>
<dbReference type="Pfam" id="PF07034">
    <property type="entry name" value="ORC3_N"/>
    <property type="match status" value="1"/>
</dbReference>
<evidence type="ECO:0000256" key="2">
    <source>
        <dbReference type="ARBA" id="ARBA00010977"/>
    </source>
</evidence>
<protein>
    <recommendedName>
        <fullName evidence="3">Origin recognition complex subunit 3</fullName>
    </recommendedName>
</protein>
<sequence length="687" mass="79740">MSSTVSVSKGVFVFKNGAKAASKSARKKKKATESLFCDSLWYKTYKTLWNSVETKIQELNNDMFSSVLSNLVDCIKNSYANPVSEIPAVALLTGINMPDHSAQFKTLKQEIKRTITPHLCTLSGEDCHNLKYLVETMIHQLVKNEDVMDEEDESDSDTPRIKKSQCNFSLLQYWYEELYLNKSQKLSPSKKIIVVIIPHFENFSPKVLQDFILIASSYINILPFVFVFGVATSLSVVHRSLPYHVSSKINIQVFHSFPSTVYLNNVLENILFSRDCPFHLGGKVFNLFRDIFLFYDLSVSGFIQNFKYAMLEHFSYGNAMALCQKKHVKQIIEDFTHDDLENVRQIMSFRKLVESEEPENRIRLLTDDTYFKNVLRREIKKIMSYLPNLHLFLRCLHVLVHDLPKAPLGKQVRELYAVAVSKNITTTQEYKECFQLLSFQSKEELTKKIVRVKELIVNNFEQSHLDYEVEGILVNEFDKFMTQLDNLELVEDKKEEVTQKDSLLELMNRLDLKEKLKQMSQNKPLNKYEKIRHNLLNFLSSQFEVYLVPPSNFYFHEIFFFNDMSIQSHIIGTHRTAIHTALNDPHFYLQCPCCSIPNDSVILPSMPDICIVYKLHLECGKMINLYDWLQSFLSIVDPQELDDDSKPTVDPELQARFTQAVAELEYLGFIKSSKRKTDHVTRLTWGG</sequence>
<keyword evidence="14" id="KW-1185">Reference proteome</keyword>
<feature type="domain" description="Origin recognition complex subunit 3 insertion" evidence="12">
    <location>
        <begin position="332"/>
        <end position="563"/>
    </location>
</feature>
<comment type="subunit">
    <text evidence="8">Component of ORC, a complex composed of at least 6 subunits: ORC1, ORC2, ORC3, ORC4, ORC5 and ORC6. ORC is regulated in a cell-cycle dependent manner. It is sequentially assembled at the exit from anaphase of mitosis and disassembled as cells enter S phase.</text>
</comment>
<dbReference type="PANTHER" id="PTHR12748">
    <property type="entry name" value="ORIGIN RECOGNITION COMPLEX SUBUNIT 3"/>
    <property type="match status" value="1"/>
</dbReference>
<dbReference type="GO" id="GO:0031261">
    <property type="term" value="C:DNA replication preinitiation complex"/>
    <property type="evidence" value="ECO:0007669"/>
    <property type="project" value="TreeGrafter"/>
</dbReference>
<evidence type="ECO:0000259" key="12">
    <source>
        <dbReference type="Pfam" id="PF19675"/>
    </source>
</evidence>
<dbReference type="GO" id="GO:0005664">
    <property type="term" value="C:nuclear origin of replication recognition complex"/>
    <property type="evidence" value="ECO:0007669"/>
    <property type="project" value="InterPro"/>
</dbReference>
<evidence type="ECO:0000256" key="3">
    <source>
        <dbReference type="ARBA" id="ARBA00019085"/>
    </source>
</evidence>
<dbReference type="Pfam" id="PF19675">
    <property type="entry name" value="ORC3_ins"/>
    <property type="match status" value="1"/>
</dbReference>
<keyword evidence="7" id="KW-0539">Nucleus</keyword>
<evidence type="ECO:0000259" key="11">
    <source>
        <dbReference type="Pfam" id="PF18137"/>
    </source>
</evidence>
<evidence type="ECO:0000313" key="13">
    <source>
        <dbReference type="EMBL" id="KAJ3654308.1"/>
    </source>
</evidence>
<evidence type="ECO:0000256" key="1">
    <source>
        <dbReference type="ARBA" id="ARBA00004123"/>
    </source>
</evidence>
<dbReference type="GO" id="GO:0003688">
    <property type="term" value="F:DNA replication origin binding"/>
    <property type="evidence" value="ECO:0007669"/>
    <property type="project" value="TreeGrafter"/>
</dbReference>